<keyword evidence="5 12" id="KW-0028">Amino-acid biosynthesis</keyword>
<dbReference type="EC" id="2.6.1.52" evidence="12"/>
<proteinExistence type="inferred from homology"/>
<feature type="binding site" evidence="12">
    <location>
        <position position="42"/>
    </location>
    <ligand>
        <name>L-glutamate</name>
        <dbReference type="ChEBI" id="CHEBI:29985"/>
    </ligand>
</feature>
<dbReference type="UniPathway" id="UPA00135">
    <property type="reaction ID" value="UER00197"/>
</dbReference>
<dbReference type="AlphaFoldDB" id="A0A1S7LPU3"/>
<protein>
    <recommendedName>
        <fullName evidence="12">Phosphoserine aminotransferase</fullName>
        <ecNumber evidence="12">2.6.1.52</ecNumber>
    </recommendedName>
    <alternativeName>
        <fullName evidence="12">Phosphohydroxythreonine aminotransferase</fullName>
        <shortName evidence="12">PSAT</shortName>
    </alternativeName>
</protein>
<evidence type="ECO:0000256" key="2">
    <source>
        <dbReference type="ARBA" id="ARBA00005099"/>
    </source>
</evidence>
<dbReference type="NCBIfam" id="TIGR01364">
    <property type="entry name" value="serC_1"/>
    <property type="match status" value="1"/>
</dbReference>
<dbReference type="Pfam" id="PF00266">
    <property type="entry name" value="Aminotran_5"/>
    <property type="match status" value="1"/>
</dbReference>
<comment type="subcellular location">
    <subcellularLocation>
        <location evidence="12">Cytoplasm</location>
    </subcellularLocation>
</comment>
<dbReference type="FunFam" id="3.90.1150.10:FF:000006">
    <property type="entry name" value="Phosphoserine aminotransferase"/>
    <property type="match status" value="1"/>
</dbReference>
<evidence type="ECO:0000256" key="9">
    <source>
        <dbReference type="ARBA" id="ARBA00023299"/>
    </source>
</evidence>
<dbReference type="FunFam" id="3.40.640.10:FF:000010">
    <property type="entry name" value="Phosphoserine aminotransferase"/>
    <property type="match status" value="1"/>
</dbReference>
<accession>A0A1S7LPU3</accession>
<evidence type="ECO:0000256" key="13">
    <source>
        <dbReference type="RuleBase" id="RU004505"/>
    </source>
</evidence>
<feature type="binding site" evidence="12">
    <location>
        <position position="174"/>
    </location>
    <ligand>
        <name>pyridoxal 5'-phosphate</name>
        <dbReference type="ChEBI" id="CHEBI:597326"/>
    </ligand>
</feature>
<evidence type="ECO:0000256" key="4">
    <source>
        <dbReference type="ARBA" id="ARBA00022576"/>
    </source>
</evidence>
<comment type="cofactor">
    <cofactor evidence="12">
        <name>pyridoxal 5'-phosphate</name>
        <dbReference type="ChEBI" id="CHEBI:597326"/>
    </cofactor>
    <text evidence="12">Binds 1 pyridoxal phosphate per subunit.</text>
</comment>
<keyword evidence="6 12" id="KW-0808">Transferase</keyword>
<evidence type="ECO:0000256" key="3">
    <source>
        <dbReference type="ARBA" id="ARBA00006904"/>
    </source>
</evidence>
<dbReference type="GO" id="GO:0008615">
    <property type="term" value="P:pyridoxine biosynthetic process"/>
    <property type="evidence" value="ECO:0007669"/>
    <property type="project" value="UniProtKB-UniRule"/>
</dbReference>
<dbReference type="GO" id="GO:0006564">
    <property type="term" value="P:L-serine biosynthetic process"/>
    <property type="evidence" value="ECO:0007669"/>
    <property type="project" value="UniProtKB-UniRule"/>
</dbReference>
<comment type="similarity">
    <text evidence="3 12">Belongs to the class-V pyridoxal-phosphate-dependent aminotransferase family. SerC subfamily.</text>
</comment>
<comment type="catalytic activity">
    <reaction evidence="10 12">
        <text>4-(phosphooxy)-L-threonine + 2-oxoglutarate = (R)-3-hydroxy-2-oxo-4-phosphooxybutanoate + L-glutamate</text>
        <dbReference type="Rhea" id="RHEA:16573"/>
        <dbReference type="ChEBI" id="CHEBI:16810"/>
        <dbReference type="ChEBI" id="CHEBI:29985"/>
        <dbReference type="ChEBI" id="CHEBI:58452"/>
        <dbReference type="ChEBI" id="CHEBI:58538"/>
        <dbReference type="EC" id="2.6.1.52"/>
    </reaction>
</comment>
<dbReference type="CDD" id="cd00611">
    <property type="entry name" value="PSAT_like"/>
    <property type="match status" value="1"/>
</dbReference>
<evidence type="ECO:0000256" key="6">
    <source>
        <dbReference type="ARBA" id="ARBA00022679"/>
    </source>
</evidence>
<evidence type="ECO:0000256" key="7">
    <source>
        <dbReference type="ARBA" id="ARBA00022898"/>
    </source>
</evidence>
<dbReference type="HAMAP" id="MF_00160">
    <property type="entry name" value="SerC_aminotrans_5"/>
    <property type="match status" value="1"/>
</dbReference>
<keyword evidence="7 12" id="KW-0663">Pyridoxal phosphate</keyword>
<dbReference type="NCBIfam" id="NF003764">
    <property type="entry name" value="PRK05355.1"/>
    <property type="match status" value="1"/>
</dbReference>
<keyword evidence="8 12" id="KW-0664">Pyridoxine biosynthesis</keyword>
<comment type="subunit">
    <text evidence="12">Homodimer.</text>
</comment>
<dbReference type="InterPro" id="IPR000192">
    <property type="entry name" value="Aminotrans_V_dom"/>
</dbReference>
<dbReference type="InterPro" id="IPR022278">
    <property type="entry name" value="Pser_aminoTfrase"/>
</dbReference>
<dbReference type="PIRSF" id="PIRSF000525">
    <property type="entry name" value="SerC"/>
    <property type="match status" value="1"/>
</dbReference>
<feature type="binding site" evidence="12">
    <location>
        <begin position="238"/>
        <end position="239"/>
    </location>
    <ligand>
        <name>pyridoxal 5'-phosphate</name>
        <dbReference type="ChEBI" id="CHEBI:597326"/>
    </ligand>
</feature>
<feature type="binding site" evidence="12">
    <location>
        <begin position="76"/>
        <end position="77"/>
    </location>
    <ligand>
        <name>pyridoxal 5'-phosphate</name>
        <dbReference type="ChEBI" id="CHEBI:597326"/>
    </ligand>
</feature>
<keyword evidence="12" id="KW-0963">Cytoplasm</keyword>
<dbReference type="SUPFAM" id="SSF53383">
    <property type="entry name" value="PLP-dependent transferases"/>
    <property type="match status" value="1"/>
</dbReference>
<dbReference type="UniPathway" id="UPA00244">
    <property type="reaction ID" value="UER00311"/>
</dbReference>
<feature type="binding site" evidence="12">
    <location>
        <position position="154"/>
    </location>
    <ligand>
        <name>pyridoxal 5'-phosphate</name>
        <dbReference type="ChEBI" id="CHEBI:597326"/>
    </ligand>
</feature>
<keyword evidence="9 12" id="KW-0718">Serine biosynthesis</keyword>
<name>A0A1S7LPU3_MAGMO</name>
<reference evidence="15" key="1">
    <citation type="submission" date="2015-04" db="EMBL/GenBank/DDBJ databases">
        <authorList>
            <person name="Syromyatnikov M.Y."/>
            <person name="Popov V.N."/>
        </authorList>
    </citation>
    <scope>NUCLEOTIDE SEQUENCE</scope>
    <source>
        <strain evidence="15">MO-1</strain>
    </source>
</reference>
<dbReference type="Gene3D" id="3.90.1150.10">
    <property type="entry name" value="Aspartate Aminotransferase, domain 1"/>
    <property type="match status" value="1"/>
</dbReference>
<comment type="catalytic activity">
    <reaction evidence="11 12 13">
        <text>O-phospho-L-serine + 2-oxoglutarate = 3-phosphooxypyruvate + L-glutamate</text>
        <dbReference type="Rhea" id="RHEA:14329"/>
        <dbReference type="ChEBI" id="CHEBI:16810"/>
        <dbReference type="ChEBI" id="CHEBI:18110"/>
        <dbReference type="ChEBI" id="CHEBI:29985"/>
        <dbReference type="ChEBI" id="CHEBI:57524"/>
        <dbReference type="EC" id="2.6.1.52"/>
    </reaction>
</comment>
<dbReference type="PROSITE" id="PS00595">
    <property type="entry name" value="AA_TRANSFER_CLASS_5"/>
    <property type="match status" value="1"/>
</dbReference>
<feature type="binding site" evidence="12">
    <location>
        <position position="197"/>
    </location>
    <ligand>
        <name>pyridoxal 5'-phosphate</name>
        <dbReference type="ChEBI" id="CHEBI:597326"/>
    </ligand>
</feature>
<comment type="caution">
    <text evidence="12">Lacks conserved residue(s) required for the propagation of feature annotation.</text>
</comment>
<evidence type="ECO:0000256" key="10">
    <source>
        <dbReference type="ARBA" id="ARBA00047630"/>
    </source>
</evidence>
<comment type="function">
    <text evidence="12">Catalyzes the reversible conversion of 3-phosphohydroxypyruvate to phosphoserine and of 3-hydroxy-2-oxo-4-phosphonooxybutanoate to phosphohydroxythreonine.</text>
</comment>
<feature type="modified residue" description="N6-(pyridoxal phosphate)lysine" evidence="12">
    <location>
        <position position="198"/>
    </location>
</feature>
<gene>
    <name evidence="12 15" type="primary">serC</name>
    <name evidence="15" type="ORF">MAGMO_4066</name>
</gene>
<dbReference type="PANTHER" id="PTHR43247">
    <property type="entry name" value="PHOSPHOSERINE AMINOTRANSFERASE"/>
    <property type="match status" value="1"/>
</dbReference>
<dbReference type="PANTHER" id="PTHR43247:SF1">
    <property type="entry name" value="PHOSPHOSERINE AMINOTRANSFERASE"/>
    <property type="match status" value="1"/>
</dbReference>
<evidence type="ECO:0000259" key="14">
    <source>
        <dbReference type="Pfam" id="PF00266"/>
    </source>
</evidence>
<dbReference type="Gene3D" id="3.40.640.10">
    <property type="entry name" value="Type I PLP-dependent aspartate aminotransferase-like (Major domain)"/>
    <property type="match status" value="1"/>
</dbReference>
<evidence type="ECO:0000256" key="11">
    <source>
        <dbReference type="ARBA" id="ARBA00049007"/>
    </source>
</evidence>
<evidence type="ECO:0000313" key="15">
    <source>
        <dbReference type="EMBL" id="CRH08194.1"/>
    </source>
</evidence>
<dbReference type="InterPro" id="IPR020578">
    <property type="entry name" value="Aminotrans_V_PyrdxlP_BS"/>
</dbReference>
<sequence>MSRVFNFSAGPAALPVEVLEQAQAEMVDYKGTGMSVMEMSHRSAAYMAIIEEAESLVRELMRVPEGYKVLFQQGGATLQFTMLAMNLLTDRNQKAAYVHTGAWSKKAIGEAKKLCDNVQVIASSEATNFNFIPPQDSWDDFSDAAYLHITSNNTIYGTEYHWTPESGSVPLLADLSSNILSRPIDVSQYDMIYAGAQKNLGPSGVTLVIMKEELMGKNSGLPVMLDYKAQAEKDSMLNTPPTYAIYILGLVLSWVKQQGGVAAMEQRNIRKAEKLYNAIDTMAFYACPTEVASRSRMNIPFTLADDGLNGDFLKQAGEAGLVTLKGHRSVGGMRASIYNAMPEEGIDALTSFMAEFAKKNG</sequence>
<dbReference type="EMBL" id="LO017727">
    <property type="protein sequence ID" value="CRH08194.1"/>
    <property type="molecule type" value="Genomic_DNA"/>
</dbReference>
<dbReference type="InterPro" id="IPR015422">
    <property type="entry name" value="PyrdxlP-dep_Trfase_small"/>
</dbReference>
<comment type="pathway">
    <text evidence="1 12">Cofactor biosynthesis; pyridoxine 5'-phosphate biosynthesis; pyridoxine 5'-phosphate from D-erythrose 4-phosphate: step 3/5.</text>
</comment>
<evidence type="ECO:0000256" key="5">
    <source>
        <dbReference type="ARBA" id="ARBA00022605"/>
    </source>
</evidence>
<dbReference type="InterPro" id="IPR015421">
    <property type="entry name" value="PyrdxlP-dep_Trfase_major"/>
</dbReference>
<keyword evidence="4 12" id="KW-0032">Aminotransferase</keyword>
<dbReference type="GO" id="GO:0004648">
    <property type="term" value="F:O-phospho-L-serine:2-oxoglutarate aminotransferase activity"/>
    <property type="evidence" value="ECO:0007669"/>
    <property type="project" value="UniProtKB-UniRule"/>
</dbReference>
<dbReference type="GO" id="GO:0005737">
    <property type="term" value="C:cytoplasm"/>
    <property type="evidence" value="ECO:0007669"/>
    <property type="project" value="UniProtKB-SubCell"/>
</dbReference>
<dbReference type="GO" id="GO:0030170">
    <property type="term" value="F:pyridoxal phosphate binding"/>
    <property type="evidence" value="ECO:0007669"/>
    <property type="project" value="UniProtKB-UniRule"/>
</dbReference>
<feature type="domain" description="Aminotransferase class V" evidence="14">
    <location>
        <begin position="4"/>
        <end position="349"/>
    </location>
</feature>
<organism evidence="15">
    <name type="scientific">Magnetococcus massalia (strain MO-1)</name>
    <dbReference type="NCBI Taxonomy" id="451514"/>
    <lineage>
        <taxon>Bacteria</taxon>
        <taxon>Pseudomonadati</taxon>
        <taxon>Pseudomonadota</taxon>
        <taxon>Magnetococcia</taxon>
        <taxon>Magnetococcales</taxon>
        <taxon>Magnetococcaceae</taxon>
        <taxon>Magnetococcus</taxon>
    </lineage>
</organism>
<feature type="binding site" evidence="12">
    <location>
        <position position="103"/>
    </location>
    <ligand>
        <name>pyridoxal 5'-phosphate</name>
        <dbReference type="ChEBI" id="CHEBI:597326"/>
    </ligand>
</feature>
<comment type="pathway">
    <text evidence="2 12 13">Amino-acid biosynthesis; L-serine biosynthesis; L-serine from 3-phospho-D-glycerate: step 2/3.</text>
</comment>
<evidence type="ECO:0000256" key="12">
    <source>
        <dbReference type="HAMAP-Rule" id="MF_00160"/>
    </source>
</evidence>
<evidence type="ECO:0000256" key="8">
    <source>
        <dbReference type="ARBA" id="ARBA00023096"/>
    </source>
</evidence>
<evidence type="ECO:0000256" key="1">
    <source>
        <dbReference type="ARBA" id="ARBA00004915"/>
    </source>
</evidence>
<dbReference type="InterPro" id="IPR015424">
    <property type="entry name" value="PyrdxlP-dep_Trfase"/>
</dbReference>